<proteinExistence type="predicted"/>
<comment type="caution">
    <text evidence="1">The sequence shown here is derived from an EMBL/GenBank/DDBJ whole genome shotgun (WGS) entry which is preliminary data.</text>
</comment>
<dbReference type="GO" id="GO:0017119">
    <property type="term" value="C:Golgi transport complex"/>
    <property type="evidence" value="ECO:0007669"/>
    <property type="project" value="TreeGrafter"/>
</dbReference>
<dbReference type="GO" id="GO:0007030">
    <property type="term" value="P:Golgi organization"/>
    <property type="evidence" value="ECO:0007669"/>
    <property type="project" value="InterPro"/>
</dbReference>
<name>A0A1R1Y425_9FUNG</name>
<keyword evidence="2" id="KW-1185">Reference proteome</keyword>
<reference evidence="1 2" key="1">
    <citation type="submission" date="2017-01" db="EMBL/GenBank/DDBJ databases">
        <authorList>
            <person name="Mah S.A."/>
            <person name="Swanson W.J."/>
            <person name="Moy G.W."/>
            <person name="Vacquier V.D."/>
        </authorList>
    </citation>
    <scope>NUCLEOTIDE SEQUENCE [LARGE SCALE GENOMIC DNA]</scope>
    <source>
        <strain evidence="1 2">GSMNP</strain>
    </source>
</reference>
<evidence type="ECO:0000313" key="1">
    <source>
        <dbReference type="EMBL" id="OMJ21514.1"/>
    </source>
</evidence>
<dbReference type="GO" id="GO:0006891">
    <property type="term" value="P:intra-Golgi vesicle-mediated transport"/>
    <property type="evidence" value="ECO:0007669"/>
    <property type="project" value="TreeGrafter"/>
</dbReference>
<dbReference type="OrthoDB" id="332281at2759"/>
<dbReference type="PANTHER" id="PTHR12961:SF0">
    <property type="entry name" value="CONSERVED OLIGOMERIC GOLGI COMPLEX SUBUNIT 2"/>
    <property type="match status" value="1"/>
</dbReference>
<organism evidence="1 2">
    <name type="scientific">Smittium culicis</name>
    <dbReference type="NCBI Taxonomy" id="133412"/>
    <lineage>
        <taxon>Eukaryota</taxon>
        <taxon>Fungi</taxon>
        <taxon>Fungi incertae sedis</taxon>
        <taxon>Zoopagomycota</taxon>
        <taxon>Kickxellomycotina</taxon>
        <taxon>Harpellomycetes</taxon>
        <taxon>Harpellales</taxon>
        <taxon>Legeriomycetaceae</taxon>
        <taxon>Smittium</taxon>
    </lineage>
</organism>
<accession>A0A1R1Y425</accession>
<dbReference type="AlphaFoldDB" id="A0A1R1Y425"/>
<gene>
    <name evidence="1" type="ORF">AYI70_g3448</name>
</gene>
<dbReference type="EMBL" id="LSSN01000987">
    <property type="protein sequence ID" value="OMJ21514.1"/>
    <property type="molecule type" value="Genomic_DNA"/>
</dbReference>
<dbReference type="GO" id="GO:0015031">
    <property type="term" value="P:protein transport"/>
    <property type="evidence" value="ECO:0007669"/>
    <property type="project" value="InterPro"/>
</dbReference>
<dbReference type="GO" id="GO:0016020">
    <property type="term" value="C:membrane"/>
    <property type="evidence" value="ECO:0007669"/>
    <property type="project" value="InterPro"/>
</dbReference>
<protein>
    <submittedName>
        <fullName evidence="1">Conserved oligomeric Golgi complex subunit 2</fullName>
    </submittedName>
</protein>
<evidence type="ECO:0000313" key="2">
    <source>
        <dbReference type="Proteomes" id="UP000187283"/>
    </source>
</evidence>
<dbReference type="Proteomes" id="UP000187283">
    <property type="component" value="Unassembled WGS sequence"/>
</dbReference>
<dbReference type="STRING" id="133412.A0A1R1Y425"/>
<dbReference type="InterPro" id="IPR009316">
    <property type="entry name" value="COG2"/>
</dbReference>
<sequence>MSFTQINKIIQRLDRVVTKSTNSKSESNSQDIIKELGRSAEDLMKLKYLAKKNTNLPFISQSLNAVERAGLKRGEISVDPEIFSSILSIVISDMVAYIKPLQVLINTNLSNTNIDLAVNSVWEEFSSQTLSSMPTLFVPGMPQRFRKNYTRSELFVNDFVKFLCLSSDSTQRLYASESFTKWWKKWHLPAYFAIRQRYIIESISQALIIPPEIKSINYINVINTPFVAQMVETFTSNYDKM</sequence>
<dbReference type="PANTHER" id="PTHR12961">
    <property type="entry name" value="CONSERVED OLIGOMERIC GOLGI COMPLEX COMPONENT 2"/>
    <property type="match status" value="1"/>
</dbReference>